<dbReference type="Proteomes" id="UP000616608">
    <property type="component" value="Unassembled WGS sequence"/>
</dbReference>
<comment type="caution">
    <text evidence="1">The sequence shown here is derived from an EMBL/GenBank/DDBJ whole genome shotgun (WGS) entry which is preliminary data.</text>
</comment>
<dbReference type="AlphaFoldDB" id="A0A917LJJ3"/>
<evidence type="ECO:0008006" key="3">
    <source>
        <dbReference type="Google" id="ProtNLM"/>
    </source>
</evidence>
<accession>A0A917LJJ3</accession>
<dbReference type="InterPro" id="IPR032675">
    <property type="entry name" value="LRR_dom_sf"/>
</dbReference>
<dbReference type="SUPFAM" id="SSF52058">
    <property type="entry name" value="L domain-like"/>
    <property type="match status" value="1"/>
</dbReference>
<dbReference type="PANTHER" id="PTHR45661:SF3">
    <property type="entry name" value="IG-LIKE DOMAIN-CONTAINING PROTEIN"/>
    <property type="match status" value="1"/>
</dbReference>
<name>A0A917LJJ3_9BACI</name>
<evidence type="ECO:0000313" key="1">
    <source>
        <dbReference type="EMBL" id="GGG31744.1"/>
    </source>
</evidence>
<dbReference type="RefSeq" id="WP_188615689.1">
    <property type="nucleotide sequence ID" value="NZ_BMJT01000011.1"/>
</dbReference>
<gene>
    <name evidence="1" type="ORF">GCM10007425_27990</name>
</gene>
<protein>
    <recommendedName>
        <fullName evidence="3">Leucine-rich repeat domain-containing protein</fullName>
    </recommendedName>
</protein>
<dbReference type="EMBL" id="BMJT01000011">
    <property type="protein sequence ID" value="GGG31744.1"/>
    <property type="molecule type" value="Genomic_DNA"/>
</dbReference>
<dbReference type="InterPro" id="IPR053139">
    <property type="entry name" value="Surface_bspA-like"/>
</dbReference>
<dbReference type="Pfam" id="PF13306">
    <property type="entry name" value="LRR_5"/>
    <property type="match status" value="1"/>
</dbReference>
<keyword evidence="2" id="KW-1185">Reference proteome</keyword>
<organism evidence="1 2">
    <name type="scientific">Lysinibacillus alkalisoli</name>
    <dbReference type="NCBI Taxonomy" id="1911548"/>
    <lineage>
        <taxon>Bacteria</taxon>
        <taxon>Bacillati</taxon>
        <taxon>Bacillota</taxon>
        <taxon>Bacilli</taxon>
        <taxon>Bacillales</taxon>
        <taxon>Bacillaceae</taxon>
        <taxon>Lysinibacillus</taxon>
    </lineage>
</organism>
<dbReference type="InterPro" id="IPR026906">
    <property type="entry name" value="LRR_5"/>
</dbReference>
<sequence length="199" mass="22376">MRRNHIFMIGVLASLTYVLTKRRAAPDKQFTTAITADGVTITKYNGHSKAVTIPAHIHNRPVIRVAQQAFKDKNLHNVTLPNTIQHIDNWAFANNKLTQLILPNELISIGDWAFYNNALTTLTLPPQLTSIGDWAFYDNALTSLTCCPTLTHVGNWAFAFNALTTLTLPASFANKIADETFHHNPIKQITYEREWPPLV</sequence>
<dbReference type="PANTHER" id="PTHR45661">
    <property type="entry name" value="SURFACE ANTIGEN"/>
    <property type="match status" value="1"/>
</dbReference>
<proteinExistence type="predicted"/>
<evidence type="ECO:0000313" key="2">
    <source>
        <dbReference type="Proteomes" id="UP000616608"/>
    </source>
</evidence>
<reference evidence="1" key="1">
    <citation type="journal article" date="2014" name="Int. J. Syst. Evol. Microbiol.">
        <title>Complete genome sequence of Corynebacterium casei LMG S-19264T (=DSM 44701T), isolated from a smear-ripened cheese.</title>
        <authorList>
            <consortium name="US DOE Joint Genome Institute (JGI-PGF)"/>
            <person name="Walter F."/>
            <person name="Albersmeier A."/>
            <person name="Kalinowski J."/>
            <person name="Ruckert C."/>
        </authorList>
    </citation>
    <scope>NUCLEOTIDE SEQUENCE</scope>
    <source>
        <strain evidence="1">CGMCC 1.15760</strain>
    </source>
</reference>
<dbReference type="Gene3D" id="3.80.10.10">
    <property type="entry name" value="Ribonuclease Inhibitor"/>
    <property type="match status" value="1"/>
</dbReference>
<reference evidence="1" key="2">
    <citation type="submission" date="2020-09" db="EMBL/GenBank/DDBJ databases">
        <authorList>
            <person name="Sun Q."/>
            <person name="Zhou Y."/>
        </authorList>
    </citation>
    <scope>NUCLEOTIDE SEQUENCE</scope>
    <source>
        <strain evidence="1">CGMCC 1.15760</strain>
    </source>
</reference>